<evidence type="ECO:0000313" key="6">
    <source>
        <dbReference type="Proteomes" id="UP000242188"/>
    </source>
</evidence>
<dbReference type="InterPro" id="IPR001245">
    <property type="entry name" value="Ser-Thr/Tyr_kinase_cat_dom"/>
</dbReference>
<evidence type="ECO:0000259" key="4">
    <source>
        <dbReference type="PROSITE" id="PS50011"/>
    </source>
</evidence>
<name>A0A210Q9J3_MIZYE</name>
<dbReference type="InterPro" id="IPR013783">
    <property type="entry name" value="Ig-like_fold"/>
</dbReference>
<keyword evidence="3" id="KW-0472">Membrane</keyword>
<comment type="subcellular location">
    <subcellularLocation>
        <location evidence="1">Membrane</location>
        <topology evidence="1">Single-pass membrane protein</topology>
    </subcellularLocation>
</comment>
<dbReference type="Gene3D" id="1.10.510.10">
    <property type="entry name" value="Transferase(Phosphotransferase) domain 1"/>
    <property type="match status" value="1"/>
</dbReference>
<accession>A0A210Q9J3</accession>
<dbReference type="Gene3D" id="2.60.40.10">
    <property type="entry name" value="Immunoglobulins"/>
    <property type="match status" value="1"/>
</dbReference>
<dbReference type="PANTHER" id="PTHR24416">
    <property type="entry name" value="TYROSINE-PROTEIN KINASE RECEPTOR"/>
    <property type="match status" value="1"/>
</dbReference>
<keyword evidence="6" id="KW-1185">Reference proteome</keyword>
<keyword evidence="5" id="KW-0675">Receptor</keyword>
<dbReference type="GO" id="GO:0005524">
    <property type="term" value="F:ATP binding"/>
    <property type="evidence" value="ECO:0007669"/>
    <property type="project" value="InterPro"/>
</dbReference>
<dbReference type="SUPFAM" id="SSF49265">
    <property type="entry name" value="Fibronectin type III"/>
    <property type="match status" value="1"/>
</dbReference>
<dbReference type="STRING" id="6573.A0A210Q9J3"/>
<dbReference type="CDD" id="cd00063">
    <property type="entry name" value="FN3"/>
    <property type="match status" value="1"/>
</dbReference>
<dbReference type="InterPro" id="IPR050122">
    <property type="entry name" value="RTK"/>
</dbReference>
<dbReference type="InterPro" id="IPR036116">
    <property type="entry name" value="FN3_sf"/>
</dbReference>
<dbReference type="SUPFAM" id="SSF56112">
    <property type="entry name" value="Protein kinase-like (PK-like)"/>
    <property type="match status" value="1"/>
</dbReference>
<dbReference type="Pfam" id="PF07714">
    <property type="entry name" value="PK_Tyr_Ser-Thr"/>
    <property type="match status" value="1"/>
</dbReference>
<feature type="domain" description="Protein kinase" evidence="4">
    <location>
        <begin position="776"/>
        <end position="1042"/>
    </location>
</feature>
<dbReference type="PANTHER" id="PTHR24416:SF611">
    <property type="entry name" value="TYROSINE-PROTEIN KINASE TRANSMEMBRANE RECEPTOR ROR"/>
    <property type="match status" value="1"/>
</dbReference>
<evidence type="ECO:0000256" key="3">
    <source>
        <dbReference type="SAM" id="Phobius"/>
    </source>
</evidence>
<dbReference type="EMBL" id="NEDP02004513">
    <property type="protein sequence ID" value="OWF45417.1"/>
    <property type="molecule type" value="Genomic_DNA"/>
</dbReference>
<dbReference type="InterPro" id="IPR011009">
    <property type="entry name" value="Kinase-like_dom_sf"/>
</dbReference>
<dbReference type="GO" id="GO:0043235">
    <property type="term" value="C:receptor complex"/>
    <property type="evidence" value="ECO:0007669"/>
    <property type="project" value="TreeGrafter"/>
</dbReference>
<dbReference type="GO" id="GO:0004714">
    <property type="term" value="F:transmembrane receptor protein tyrosine kinase activity"/>
    <property type="evidence" value="ECO:0007669"/>
    <property type="project" value="TreeGrafter"/>
</dbReference>
<feature type="transmembrane region" description="Helical" evidence="3">
    <location>
        <begin position="680"/>
        <end position="702"/>
    </location>
</feature>
<dbReference type="InterPro" id="IPR003961">
    <property type="entry name" value="FN3_dom"/>
</dbReference>
<reference evidence="5 6" key="1">
    <citation type="journal article" date="2017" name="Nat. Ecol. Evol.">
        <title>Scallop genome provides insights into evolution of bilaterian karyotype and development.</title>
        <authorList>
            <person name="Wang S."/>
            <person name="Zhang J."/>
            <person name="Jiao W."/>
            <person name="Li J."/>
            <person name="Xun X."/>
            <person name="Sun Y."/>
            <person name="Guo X."/>
            <person name="Huan P."/>
            <person name="Dong B."/>
            <person name="Zhang L."/>
            <person name="Hu X."/>
            <person name="Sun X."/>
            <person name="Wang J."/>
            <person name="Zhao C."/>
            <person name="Wang Y."/>
            <person name="Wang D."/>
            <person name="Huang X."/>
            <person name="Wang R."/>
            <person name="Lv J."/>
            <person name="Li Y."/>
            <person name="Zhang Z."/>
            <person name="Liu B."/>
            <person name="Lu W."/>
            <person name="Hui Y."/>
            <person name="Liang J."/>
            <person name="Zhou Z."/>
            <person name="Hou R."/>
            <person name="Li X."/>
            <person name="Liu Y."/>
            <person name="Li H."/>
            <person name="Ning X."/>
            <person name="Lin Y."/>
            <person name="Zhao L."/>
            <person name="Xing Q."/>
            <person name="Dou J."/>
            <person name="Li Y."/>
            <person name="Mao J."/>
            <person name="Guo H."/>
            <person name="Dou H."/>
            <person name="Li T."/>
            <person name="Mu C."/>
            <person name="Jiang W."/>
            <person name="Fu Q."/>
            <person name="Fu X."/>
            <person name="Miao Y."/>
            <person name="Liu J."/>
            <person name="Yu Q."/>
            <person name="Li R."/>
            <person name="Liao H."/>
            <person name="Li X."/>
            <person name="Kong Y."/>
            <person name="Jiang Z."/>
            <person name="Chourrout D."/>
            <person name="Li R."/>
            <person name="Bao Z."/>
        </authorList>
    </citation>
    <scope>NUCLEOTIDE SEQUENCE [LARGE SCALE GENOMIC DNA]</scope>
    <source>
        <strain evidence="5 6">PY_sf001</strain>
    </source>
</reference>
<organism evidence="5 6">
    <name type="scientific">Mizuhopecten yessoensis</name>
    <name type="common">Japanese scallop</name>
    <name type="synonym">Patinopecten yessoensis</name>
    <dbReference type="NCBI Taxonomy" id="6573"/>
    <lineage>
        <taxon>Eukaryota</taxon>
        <taxon>Metazoa</taxon>
        <taxon>Spiralia</taxon>
        <taxon>Lophotrochozoa</taxon>
        <taxon>Mollusca</taxon>
        <taxon>Bivalvia</taxon>
        <taxon>Autobranchia</taxon>
        <taxon>Pteriomorphia</taxon>
        <taxon>Pectinida</taxon>
        <taxon>Pectinoidea</taxon>
        <taxon>Pectinidae</taxon>
        <taxon>Mizuhopecten</taxon>
    </lineage>
</organism>
<protein>
    <submittedName>
        <fullName evidence="5">Fibroblast growth factor receptor</fullName>
    </submittedName>
</protein>
<evidence type="ECO:0000256" key="2">
    <source>
        <dbReference type="ARBA" id="ARBA00023180"/>
    </source>
</evidence>
<dbReference type="Proteomes" id="UP000242188">
    <property type="component" value="Unassembled WGS sequence"/>
</dbReference>
<dbReference type="InterPro" id="IPR000719">
    <property type="entry name" value="Prot_kinase_dom"/>
</dbReference>
<evidence type="ECO:0000313" key="5">
    <source>
        <dbReference type="EMBL" id="OWF45417.1"/>
    </source>
</evidence>
<sequence length="1062" mass="120663">MTFSASLDWESLSETLPMKPDYIGDLVIGVVSAMVDTEYSRLPLQGTTKRENVLEQRKTYSCQGLSASNPVTNTELNCRLREDSFQLRIDSGDWFTFTFSAKTGGYRNLIDTNTGQPHKTEIYTGSIQTVKVMQFQFDFEDPVHCNSSCPSQPDLEVEKDITKSPIIARWSGWSDAFSGVADYTLEVFKLQPNRHSKILEEPDPLGPVVMYRMNHTNSSNVFTKTHTPSEPGMYSLILETRDVANNSIYVRRFVLYDPVSAISVSNNHRLFVSSAEADTGHNWQSWYGNATGGRTYIDITWKDYFLNKLHEDNYFLNSISPYPDQLDDGGRRGEGYKKILPQFEDNEGERQTAKIPNARGIVRFDTVTNYANDGGSSLANPPSSWRTLDGIKDGDTEYFDRGAIGDGSTAKVWVRAYDAMGNTKIESTLVHFDMSQPDVLTEPSIQTNIENGTFPFSSRINVACEDEHSGVYKIHWRLRMANNRSFVKMEGDAINPVQGDDCNRECYRTNIGERYNYSIEFDINHCWMRVPKENLETQVMELEMEILNSAMLSRIRVLTISSIRSYSGIEDYFGPMHIRMTRQSETGVSLSWDHAPSCYARDTILVVVVMPDNSTKTLRADKDADRFDITGLVAATRYPIQLYTVYIIDDEQGETIDSRVSNYVIETAKPPKSSGLSGGAIAGIVIVILLLIVIAIGVVLLWRTGKLTVLLERIRSRRDGEEAPSNGFSRTEMRENGHKIRGVENKTYSRSFNDDMIYYGEVDLASKPWALSRKDLSLEQEIKSGRFATIYRAKMFSRQHSDADTVVIKALKNNYSEMDLTLMKAKINFYGSEVGNHPNILKFIGAVDDIPMGPFMVLEYCENGTMKDYLTSKKDHVDEQVHERLFKFAFDVCKGMEFLASKKIVHRRLAARNILLTFLYEVKISGFGPVPNEEKDSEKGEKIPVKWLPPECIETRTTLDATEKTDVWSFGIVLWEIFTIGETPFADVRSANLLPHLKKGERPPAPEYADQKMYGTMKKCWHETPKKRPSFAKIRAELETLFVSKGSDEFYYDSKFIYDNNN</sequence>
<gene>
    <name evidence="5" type="ORF">KP79_PYT19302</name>
</gene>
<proteinExistence type="predicted"/>
<dbReference type="GO" id="GO:0005886">
    <property type="term" value="C:plasma membrane"/>
    <property type="evidence" value="ECO:0007669"/>
    <property type="project" value="TreeGrafter"/>
</dbReference>
<dbReference type="GO" id="GO:0007169">
    <property type="term" value="P:cell surface receptor protein tyrosine kinase signaling pathway"/>
    <property type="evidence" value="ECO:0007669"/>
    <property type="project" value="TreeGrafter"/>
</dbReference>
<comment type="caution">
    <text evidence="5">The sequence shown here is derived from an EMBL/GenBank/DDBJ whole genome shotgun (WGS) entry which is preliminary data.</text>
</comment>
<keyword evidence="2" id="KW-0325">Glycoprotein</keyword>
<dbReference type="CDD" id="cd00192">
    <property type="entry name" value="PTKc"/>
    <property type="match status" value="1"/>
</dbReference>
<dbReference type="AlphaFoldDB" id="A0A210Q9J3"/>
<dbReference type="PRINTS" id="PR00109">
    <property type="entry name" value="TYRKINASE"/>
</dbReference>
<dbReference type="PROSITE" id="PS50011">
    <property type="entry name" value="PROTEIN_KINASE_DOM"/>
    <property type="match status" value="1"/>
</dbReference>
<dbReference type="OrthoDB" id="6110226at2759"/>
<keyword evidence="3" id="KW-1133">Transmembrane helix</keyword>
<evidence type="ECO:0000256" key="1">
    <source>
        <dbReference type="ARBA" id="ARBA00004167"/>
    </source>
</evidence>
<keyword evidence="3" id="KW-0812">Transmembrane</keyword>